<dbReference type="Proteomes" id="UP000034704">
    <property type="component" value="Unassembled WGS sequence"/>
</dbReference>
<dbReference type="EMBL" id="LCDG01000002">
    <property type="protein sequence ID" value="KKS48180.1"/>
    <property type="molecule type" value="Genomic_DNA"/>
</dbReference>
<name>A0A0G0ZHH5_9BACT</name>
<dbReference type="AlphaFoldDB" id="A0A0G0ZHH5"/>
<comment type="caution">
    <text evidence="1">The sequence shown here is derived from an EMBL/GenBank/DDBJ whole genome shotgun (WGS) entry which is preliminary data.</text>
</comment>
<accession>A0A0G0ZHH5</accession>
<gene>
    <name evidence="1" type="ORF">UV12_C0002G0029</name>
</gene>
<sequence>MKVLSIDDGQVLIEFDNLVQYTNVVGVTEPVRAMVPVAMLPGLEKFRQAGQEAAQRFNQVMADIPYKIH</sequence>
<dbReference type="STRING" id="1618756.UV12_C0002G0029"/>
<reference evidence="1 2" key="1">
    <citation type="journal article" date="2015" name="Nature">
        <title>rRNA introns, odd ribosomes, and small enigmatic genomes across a large radiation of phyla.</title>
        <authorList>
            <person name="Brown C.T."/>
            <person name="Hug L.A."/>
            <person name="Thomas B.C."/>
            <person name="Sharon I."/>
            <person name="Castelle C.J."/>
            <person name="Singh A."/>
            <person name="Wilkins M.J."/>
            <person name="Williams K.H."/>
            <person name="Banfield J.F."/>
        </authorList>
    </citation>
    <scope>NUCLEOTIDE SEQUENCE [LARGE SCALE GENOMIC DNA]</scope>
</reference>
<proteinExistence type="predicted"/>
<evidence type="ECO:0000313" key="1">
    <source>
        <dbReference type="EMBL" id="KKS48180.1"/>
    </source>
</evidence>
<evidence type="ECO:0000313" key="2">
    <source>
        <dbReference type="Proteomes" id="UP000034704"/>
    </source>
</evidence>
<protein>
    <submittedName>
        <fullName evidence="1">Uncharacterized protein</fullName>
    </submittedName>
</protein>
<organism evidence="1 2">
    <name type="scientific">Candidatus Nomurabacteria bacterium GW2011_GWC2_42_20</name>
    <dbReference type="NCBI Taxonomy" id="1618756"/>
    <lineage>
        <taxon>Bacteria</taxon>
        <taxon>Candidatus Nomuraibacteriota</taxon>
    </lineage>
</organism>